<keyword evidence="2" id="KW-1133">Transmembrane helix</keyword>
<evidence type="ECO:0000256" key="2">
    <source>
        <dbReference type="SAM" id="Phobius"/>
    </source>
</evidence>
<evidence type="ECO:0000313" key="3">
    <source>
        <dbReference type="Proteomes" id="UP000095280"/>
    </source>
</evidence>
<evidence type="ECO:0000313" key="4">
    <source>
        <dbReference type="WBParaSite" id="maker-unitig_12324-snap-gene-0.2-mRNA-1"/>
    </source>
</evidence>
<dbReference type="AlphaFoldDB" id="A0A1I8F2S1"/>
<name>A0A1I8F2S1_9PLAT</name>
<reference evidence="4" key="1">
    <citation type="submission" date="2016-11" db="UniProtKB">
        <authorList>
            <consortium name="WormBaseParasite"/>
        </authorList>
    </citation>
    <scope>IDENTIFICATION</scope>
</reference>
<dbReference type="Proteomes" id="UP000095280">
    <property type="component" value="Unplaced"/>
</dbReference>
<keyword evidence="3" id="KW-1185">Reference proteome</keyword>
<keyword evidence="2" id="KW-0472">Membrane</keyword>
<feature type="region of interest" description="Disordered" evidence="1">
    <location>
        <begin position="31"/>
        <end position="53"/>
    </location>
</feature>
<accession>A0A1I8F2S1</accession>
<protein>
    <submittedName>
        <fullName evidence="4">RING-type domain-containing protein</fullName>
    </submittedName>
</protein>
<evidence type="ECO:0000256" key="1">
    <source>
        <dbReference type="SAM" id="MobiDB-lite"/>
    </source>
</evidence>
<organism evidence="3 4">
    <name type="scientific">Macrostomum lignano</name>
    <dbReference type="NCBI Taxonomy" id="282301"/>
    <lineage>
        <taxon>Eukaryota</taxon>
        <taxon>Metazoa</taxon>
        <taxon>Spiralia</taxon>
        <taxon>Lophotrochozoa</taxon>
        <taxon>Platyhelminthes</taxon>
        <taxon>Rhabditophora</taxon>
        <taxon>Macrostomorpha</taxon>
        <taxon>Macrostomida</taxon>
        <taxon>Macrostomidae</taxon>
        <taxon>Macrostomum</taxon>
    </lineage>
</organism>
<feature type="transmembrane region" description="Helical" evidence="2">
    <location>
        <begin position="114"/>
        <end position="142"/>
    </location>
</feature>
<keyword evidence="2" id="KW-0812">Transmembrane</keyword>
<sequence>PARESTEVDLELDLDDCLGRRQRIYLSIVEQSGSEGGGGSGKGGVKPTGIQPPNTGSNRFNLGAGTMPALLCSVLLLLYIFLLISLYQTVCPQQRQQQHSNQSTSSSIGWQRRLLIAAYVTARIAYSLLFTFTAGLAIVQWLQSPELSRLTSHHYQLAPGRVAMATMLDRIRASVDRQQAVQMRQLYRMRQACQRSLDEDLQGLADEFRTLADSGWVGRAGDDPASLLAERFRRRQAEFAAETAAYLANEIDAIQADLDSRYSIYAKKLRNLRNNAWLAFPRSLFNRSGAGSSVFVESLYNFQQAAPSGLSEWPARLQRNDVDFMTFLEDTTAGELHLIPTRLWRRYDRLLPDFRNLPELELSSRDGINVGASVSVQQRGADSHRYFSNNDDSLLHGLDSRSTPDDSAGDSSASTSESNRAAADAPSGVQLVQLRLLLLLLDLLLLAHRVCGTVAAVRSLLRRQAAATRWRKSNAAAPAAAAASSSPIATLASSCSLVGGDSPASCCLLTGHCQALLCAAAFSAGFLCLLALSRHASDAAGVGPGRGDQRHRLLARLVEASATEATLSARALNGPALRGAFQAEAVTDAARLMQLASRFNYDQNFIRHTRASQQCRLRQDQSHTDCNNLFPSTTGGLGGHQVTYIDQVCNYLPIDGGGLANLAAMATADRSLDATSAVSIAQLAADAHSLILTVTVLTVCSLLLAGCCHLLGRIVFTVAELRAQSSPQLSPDQHQMSIIAATAPPAPPQPPGMMPTTGTNYRRPRCPQHPSLHQLEAMRCIVEES</sequence>
<feature type="compositionally biased region" description="Gly residues" evidence="1">
    <location>
        <begin position="34"/>
        <end position="46"/>
    </location>
</feature>
<feature type="region of interest" description="Disordered" evidence="1">
    <location>
        <begin position="397"/>
        <end position="422"/>
    </location>
</feature>
<feature type="compositionally biased region" description="Low complexity" evidence="1">
    <location>
        <begin position="405"/>
        <end position="418"/>
    </location>
</feature>
<proteinExistence type="predicted"/>
<feature type="transmembrane region" description="Helical" evidence="2">
    <location>
        <begin position="67"/>
        <end position="87"/>
    </location>
</feature>
<dbReference type="WBParaSite" id="maker-unitig_12324-snap-gene-0.2-mRNA-1">
    <property type="protein sequence ID" value="maker-unitig_12324-snap-gene-0.2-mRNA-1"/>
    <property type="gene ID" value="maker-unitig_12324-snap-gene-0.2"/>
</dbReference>